<evidence type="ECO:0000256" key="2">
    <source>
        <dbReference type="SAM" id="Phobius"/>
    </source>
</evidence>
<feature type="compositionally biased region" description="Basic and acidic residues" evidence="1">
    <location>
        <begin position="158"/>
        <end position="176"/>
    </location>
</feature>
<feature type="domain" description="LysM" evidence="3">
    <location>
        <begin position="220"/>
        <end position="269"/>
    </location>
</feature>
<organism evidence="4 5">
    <name type="scientific">Virgisporangium ochraceum</name>
    <dbReference type="NCBI Taxonomy" id="65505"/>
    <lineage>
        <taxon>Bacteria</taxon>
        <taxon>Bacillati</taxon>
        <taxon>Actinomycetota</taxon>
        <taxon>Actinomycetes</taxon>
        <taxon>Micromonosporales</taxon>
        <taxon>Micromonosporaceae</taxon>
        <taxon>Virgisporangium</taxon>
    </lineage>
</organism>
<sequence length="273" mass="28233">MAGSPGRSGGRSGDQIVERHLRLVALQGDEYPAPRRPADDSRLGPVDWLGDRFDGASAEVERRGRGGFGADGFGADGFGEGGFGGGGFGEDGVEGDGFGAACASRSPGQAGTGRPEVRGERSATGGAERPGPGRGEGAGSARGRRTGAARGGRAGVARAERAESSRVGRLDHDGRPARRPVRLTRRGRLVVLALVLFLGALVGFLGAAPGQAADPAKPAVTAVVQPGDTLWSFAERNLPHWQPKAAVVELKRLNDLEGYVIHPGQRLTLPARR</sequence>
<keyword evidence="2" id="KW-1133">Transmembrane helix</keyword>
<dbReference type="AlphaFoldDB" id="A0A8J3ZTR8"/>
<dbReference type="CDD" id="cd00118">
    <property type="entry name" value="LysM"/>
    <property type="match status" value="1"/>
</dbReference>
<gene>
    <name evidence="4" type="ORF">Voc01_044130</name>
</gene>
<accession>A0A8J3ZTR8</accession>
<dbReference type="EMBL" id="BOPH01000062">
    <property type="protein sequence ID" value="GIJ69496.1"/>
    <property type="molecule type" value="Genomic_DNA"/>
</dbReference>
<comment type="caution">
    <text evidence="4">The sequence shown here is derived from an EMBL/GenBank/DDBJ whole genome shotgun (WGS) entry which is preliminary data.</text>
</comment>
<feature type="region of interest" description="Disordered" evidence="1">
    <location>
        <begin position="98"/>
        <end position="179"/>
    </location>
</feature>
<dbReference type="RefSeq" id="WP_203929413.1">
    <property type="nucleotide sequence ID" value="NZ_BOPH01000062.1"/>
</dbReference>
<dbReference type="SMART" id="SM00257">
    <property type="entry name" value="LysM"/>
    <property type="match status" value="1"/>
</dbReference>
<dbReference type="PROSITE" id="PS51782">
    <property type="entry name" value="LYSM"/>
    <property type="match status" value="1"/>
</dbReference>
<name>A0A8J3ZTR8_9ACTN</name>
<keyword evidence="2" id="KW-0472">Membrane</keyword>
<dbReference type="InterPro" id="IPR036779">
    <property type="entry name" value="LysM_dom_sf"/>
</dbReference>
<reference evidence="4" key="1">
    <citation type="submission" date="2021-01" db="EMBL/GenBank/DDBJ databases">
        <title>Whole genome shotgun sequence of Virgisporangium ochraceum NBRC 16418.</title>
        <authorList>
            <person name="Komaki H."/>
            <person name="Tamura T."/>
        </authorList>
    </citation>
    <scope>NUCLEOTIDE SEQUENCE</scope>
    <source>
        <strain evidence="4">NBRC 16418</strain>
    </source>
</reference>
<feature type="compositionally biased region" description="Basic and acidic residues" evidence="1">
    <location>
        <begin position="32"/>
        <end position="42"/>
    </location>
</feature>
<dbReference type="Proteomes" id="UP000635606">
    <property type="component" value="Unassembled WGS sequence"/>
</dbReference>
<evidence type="ECO:0000313" key="4">
    <source>
        <dbReference type="EMBL" id="GIJ69496.1"/>
    </source>
</evidence>
<dbReference type="SUPFAM" id="SSF54106">
    <property type="entry name" value="LysM domain"/>
    <property type="match status" value="1"/>
</dbReference>
<evidence type="ECO:0000256" key="1">
    <source>
        <dbReference type="SAM" id="MobiDB-lite"/>
    </source>
</evidence>
<dbReference type="Pfam" id="PF01476">
    <property type="entry name" value="LysM"/>
    <property type="match status" value="1"/>
</dbReference>
<dbReference type="Gene3D" id="3.10.350.10">
    <property type="entry name" value="LysM domain"/>
    <property type="match status" value="1"/>
</dbReference>
<evidence type="ECO:0000313" key="5">
    <source>
        <dbReference type="Proteomes" id="UP000635606"/>
    </source>
</evidence>
<feature type="region of interest" description="Disordered" evidence="1">
    <location>
        <begin position="28"/>
        <end position="48"/>
    </location>
</feature>
<keyword evidence="2" id="KW-0812">Transmembrane</keyword>
<evidence type="ECO:0000259" key="3">
    <source>
        <dbReference type="PROSITE" id="PS51782"/>
    </source>
</evidence>
<feature type="transmembrane region" description="Helical" evidence="2">
    <location>
        <begin position="189"/>
        <end position="208"/>
    </location>
</feature>
<keyword evidence="5" id="KW-1185">Reference proteome</keyword>
<dbReference type="InterPro" id="IPR018392">
    <property type="entry name" value="LysM"/>
</dbReference>
<proteinExistence type="predicted"/>
<protein>
    <recommendedName>
        <fullName evidence="3">LysM domain-containing protein</fullName>
    </recommendedName>
</protein>